<accession>A0A5N6KAH0</accession>
<evidence type="ECO:0000313" key="1">
    <source>
        <dbReference type="EMBL" id="KAB8300121.1"/>
    </source>
</evidence>
<name>A0A5N6KAH0_MONLA</name>
<comment type="caution">
    <text evidence="1">The sequence shown here is derived from an EMBL/GenBank/DDBJ whole genome shotgun (WGS) entry which is preliminary data.</text>
</comment>
<sequence>MRNSGPSGYQWEVYTDAGALSSLSDPLLGFYQMACDFQGCDLFIDHWIHGAPVVALPLRAFVWRIAIYSVRRYEGNNNGIDGHLLDLYESEAEEKKDEKK</sequence>
<dbReference type="Proteomes" id="UP000326757">
    <property type="component" value="Unassembled WGS sequence"/>
</dbReference>
<reference evidence="1 2" key="1">
    <citation type="submission" date="2019-06" db="EMBL/GenBank/DDBJ databases">
        <title>Genome Sequence of the Brown Rot Fungal Pathogen Monilinia laxa.</title>
        <authorList>
            <person name="De Miccolis Angelini R.M."/>
            <person name="Landi L."/>
            <person name="Abate D."/>
            <person name="Pollastro S."/>
            <person name="Romanazzi G."/>
            <person name="Faretra F."/>
        </authorList>
    </citation>
    <scope>NUCLEOTIDE SEQUENCE [LARGE SCALE GENOMIC DNA]</scope>
    <source>
        <strain evidence="1 2">Mlax316</strain>
    </source>
</reference>
<evidence type="ECO:0000313" key="2">
    <source>
        <dbReference type="Proteomes" id="UP000326757"/>
    </source>
</evidence>
<dbReference type="AlphaFoldDB" id="A0A5N6KAH0"/>
<dbReference type="EMBL" id="VIGI01000005">
    <property type="protein sequence ID" value="KAB8300121.1"/>
    <property type="molecule type" value="Genomic_DNA"/>
</dbReference>
<proteinExistence type="predicted"/>
<protein>
    <submittedName>
        <fullName evidence="1">Uncharacterized protein</fullName>
    </submittedName>
</protein>
<organism evidence="1 2">
    <name type="scientific">Monilinia laxa</name>
    <name type="common">Brown rot fungus</name>
    <name type="synonym">Sclerotinia laxa</name>
    <dbReference type="NCBI Taxonomy" id="61186"/>
    <lineage>
        <taxon>Eukaryota</taxon>
        <taxon>Fungi</taxon>
        <taxon>Dikarya</taxon>
        <taxon>Ascomycota</taxon>
        <taxon>Pezizomycotina</taxon>
        <taxon>Leotiomycetes</taxon>
        <taxon>Helotiales</taxon>
        <taxon>Sclerotiniaceae</taxon>
        <taxon>Monilinia</taxon>
    </lineage>
</organism>
<gene>
    <name evidence="1" type="ORF">EYC80_000351</name>
</gene>
<keyword evidence="2" id="KW-1185">Reference proteome</keyword>